<keyword evidence="6" id="KW-1185">Reference proteome</keyword>
<evidence type="ECO:0000256" key="2">
    <source>
        <dbReference type="ARBA" id="ARBA00022786"/>
    </source>
</evidence>
<feature type="region of interest" description="Disordered" evidence="4">
    <location>
        <begin position="1"/>
        <end position="22"/>
    </location>
</feature>
<dbReference type="InterPro" id="IPR001680">
    <property type="entry name" value="WD40_rpt"/>
</dbReference>
<dbReference type="GO" id="GO:0043161">
    <property type="term" value="P:proteasome-mediated ubiquitin-dependent protein catabolic process"/>
    <property type="evidence" value="ECO:0007669"/>
    <property type="project" value="TreeGrafter"/>
</dbReference>
<dbReference type="PANTHER" id="PTHR22852">
    <property type="entry name" value="LETHAL 2 DENTICLELESS PROTEIN RETINOIC ACID-REGULATED NUCLEAR MATRIX-ASSOCIATED PROTEIN"/>
    <property type="match status" value="1"/>
</dbReference>
<dbReference type="Gene3D" id="2.130.10.10">
    <property type="entry name" value="YVTN repeat-like/Quinoprotein amine dehydrogenase"/>
    <property type="match status" value="2"/>
</dbReference>
<organism evidence="5 6">
    <name type="scientific">Dioszegia hungarica</name>
    <dbReference type="NCBI Taxonomy" id="4972"/>
    <lineage>
        <taxon>Eukaryota</taxon>
        <taxon>Fungi</taxon>
        <taxon>Dikarya</taxon>
        <taxon>Basidiomycota</taxon>
        <taxon>Agaricomycotina</taxon>
        <taxon>Tremellomycetes</taxon>
        <taxon>Tremellales</taxon>
        <taxon>Bulleribasidiaceae</taxon>
        <taxon>Dioszegia</taxon>
    </lineage>
</organism>
<dbReference type="PANTHER" id="PTHR22852:SF0">
    <property type="entry name" value="DENTICLELESS PROTEIN HOMOLOG"/>
    <property type="match status" value="1"/>
</dbReference>
<gene>
    <name evidence="5" type="ORF">MKK02DRAFT_10469</name>
</gene>
<name>A0AA38LU53_9TREE</name>
<evidence type="ECO:0000256" key="1">
    <source>
        <dbReference type="ARBA" id="ARBA00004906"/>
    </source>
</evidence>
<dbReference type="Proteomes" id="UP001164286">
    <property type="component" value="Unassembled WGS sequence"/>
</dbReference>
<protein>
    <submittedName>
        <fullName evidence="5">WD40-repeat-containing domain protein</fullName>
    </submittedName>
</protein>
<sequence>RKRAEEVTRYFAPSTPTRAEKRLRQEEAMEVEKEEEEVKPANVWVRGRRRLGVAAYRGQVTGFESITPFHNQPSYLTTLTHSLMPFMHNTPPSSILLPSLHSPTGRPRDWSPALCVQFSHTAKLHTAVSAKDAGLRRMMAIAGEEGGIRVIDVDAPQGHHREEGGWWWRAHANAIFDVKWSGDDSRIMTASGDQTTRIHALDGSTPTLLATLRGHTSSIKSSIFYDPTRGSGDASKGSVVATAGRDGNILIYDLRCSGRRLGDGAVTDEYDARRNGRERDRYSAGIPGFTPRREGEEVDPVMVIRGAHAESGRRSNSRTLARSVTSLIALQAMPGILASGGTADGIVKLWDLRFPTPTNRHPDPRPSHSAALFLPDPTTFGAPTSRRPRGIHSLVESPTTGDLYALTGDARIHTLRPSYATLSPTPETDVFSEAILPESYASDELRTSSFFVRMSLCPDGRYLAAGSGKGGVVAFDTQARGAEKGKGVKFGLGDPAGYWPEGRTREVGAVDWGRGVMAACSDDLVTRVWRAE</sequence>
<dbReference type="SUPFAM" id="SSF50978">
    <property type="entry name" value="WD40 repeat-like"/>
    <property type="match status" value="1"/>
</dbReference>
<dbReference type="InterPro" id="IPR051865">
    <property type="entry name" value="WD-repeat_CDT2_adapter"/>
</dbReference>
<evidence type="ECO:0000313" key="6">
    <source>
        <dbReference type="Proteomes" id="UP001164286"/>
    </source>
</evidence>
<proteinExistence type="inferred from homology"/>
<comment type="similarity">
    <text evidence="3">Belongs to the WD repeat cdt2 family.</text>
</comment>
<dbReference type="EMBL" id="JAKWFO010000008">
    <property type="protein sequence ID" value="KAI9634319.1"/>
    <property type="molecule type" value="Genomic_DNA"/>
</dbReference>
<accession>A0AA38LU53</accession>
<feature type="non-terminal residue" evidence="5">
    <location>
        <position position="532"/>
    </location>
</feature>
<comment type="caution">
    <text evidence="5">The sequence shown here is derived from an EMBL/GenBank/DDBJ whole genome shotgun (WGS) entry which is preliminary data.</text>
</comment>
<dbReference type="AlphaFoldDB" id="A0AA38LU53"/>
<dbReference type="InterPro" id="IPR036322">
    <property type="entry name" value="WD40_repeat_dom_sf"/>
</dbReference>
<feature type="non-terminal residue" evidence="5">
    <location>
        <position position="1"/>
    </location>
</feature>
<reference evidence="5" key="1">
    <citation type="journal article" date="2022" name="G3 (Bethesda)">
        <title>High quality genome of the basidiomycete yeast Dioszegia hungarica PDD-24b-2 isolated from cloud water.</title>
        <authorList>
            <person name="Jarrige D."/>
            <person name="Haridas S."/>
            <person name="Bleykasten-Grosshans C."/>
            <person name="Joly M."/>
            <person name="Nadalig T."/>
            <person name="Sancelme M."/>
            <person name="Vuilleumier S."/>
            <person name="Grigoriev I.V."/>
            <person name="Amato P."/>
            <person name="Bringel F."/>
        </authorList>
    </citation>
    <scope>NUCLEOTIDE SEQUENCE</scope>
    <source>
        <strain evidence="5">PDD-24b-2</strain>
    </source>
</reference>
<dbReference type="GO" id="GO:0005634">
    <property type="term" value="C:nucleus"/>
    <property type="evidence" value="ECO:0007669"/>
    <property type="project" value="TreeGrafter"/>
</dbReference>
<dbReference type="GO" id="GO:0030674">
    <property type="term" value="F:protein-macromolecule adaptor activity"/>
    <property type="evidence" value="ECO:0007669"/>
    <property type="project" value="TreeGrafter"/>
</dbReference>
<dbReference type="RefSeq" id="XP_052944096.1">
    <property type="nucleotide sequence ID" value="XM_053085502.1"/>
</dbReference>
<dbReference type="SMART" id="SM00320">
    <property type="entry name" value="WD40"/>
    <property type="match status" value="5"/>
</dbReference>
<dbReference type="GeneID" id="77724703"/>
<evidence type="ECO:0000256" key="4">
    <source>
        <dbReference type="SAM" id="MobiDB-lite"/>
    </source>
</evidence>
<dbReference type="Pfam" id="PF00400">
    <property type="entry name" value="WD40"/>
    <property type="match status" value="2"/>
</dbReference>
<dbReference type="InterPro" id="IPR015943">
    <property type="entry name" value="WD40/YVTN_repeat-like_dom_sf"/>
</dbReference>
<evidence type="ECO:0000313" key="5">
    <source>
        <dbReference type="EMBL" id="KAI9634319.1"/>
    </source>
</evidence>
<comment type="pathway">
    <text evidence="1">Protein modification; protein ubiquitination.</text>
</comment>
<evidence type="ECO:0000256" key="3">
    <source>
        <dbReference type="ARBA" id="ARBA00038344"/>
    </source>
</evidence>
<keyword evidence="2" id="KW-0833">Ubl conjugation pathway</keyword>